<protein>
    <submittedName>
        <fullName evidence="2 3">Exonuclease V subunit beta</fullName>
    </submittedName>
</protein>
<dbReference type="EnsemblMetazoa" id="ASIC005360-RA">
    <property type="protein sequence ID" value="ASIC005360-PA"/>
    <property type="gene ID" value="ASIC005360"/>
</dbReference>
<reference evidence="3" key="2">
    <citation type="submission" date="2020-05" db="UniProtKB">
        <authorList>
            <consortium name="EnsemblMetazoa"/>
        </authorList>
    </citation>
    <scope>IDENTIFICATION</scope>
</reference>
<sequence length="57" mass="6427">MYAGTTPFVRRRGTARGSTGERAHQHQDHLEPARAGEVRGTLRGSLRDKVEPEGKRW</sequence>
<dbReference type="Proteomes" id="UP000030765">
    <property type="component" value="Unassembled WGS sequence"/>
</dbReference>
<name>A0A084VJE2_ANOSI</name>
<keyword evidence="2" id="KW-0540">Nuclease</keyword>
<reference evidence="2 4" key="1">
    <citation type="journal article" date="2014" name="BMC Genomics">
        <title>Genome sequence of Anopheles sinensis provides insight into genetics basis of mosquito competence for malaria parasites.</title>
        <authorList>
            <person name="Zhou D."/>
            <person name="Zhang D."/>
            <person name="Ding G."/>
            <person name="Shi L."/>
            <person name="Hou Q."/>
            <person name="Ye Y."/>
            <person name="Xu Y."/>
            <person name="Zhou H."/>
            <person name="Xiong C."/>
            <person name="Li S."/>
            <person name="Yu J."/>
            <person name="Hong S."/>
            <person name="Yu X."/>
            <person name="Zou P."/>
            <person name="Chen C."/>
            <person name="Chang X."/>
            <person name="Wang W."/>
            <person name="Lv Y."/>
            <person name="Sun Y."/>
            <person name="Ma L."/>
            <person name="Shen B."/>
            <person name="Zhu C."/>
        </authorList>
    </citation>
    <scope>NUCLEOTIDE SEQUENCE [LARGE SCALE GENOMIC DNA]</scope>
</reference>
<proteinExistence type="predicted"/>
<organism evidence="2">
    <name type="scientific">Anopheles sinensis</name>
    <name type="common">Mosquito</name>
    <dbReference type="NCBI Taxonomy" id="74873"/>
    <lineage>
        <taxon>Eukaryota</taxon>
        <taxon>Metazoa</taxon>
        <taxon>Ecdysozoa</taxon>
        <taxon>Arthropoda</taxon>
        <taxon>Hexapoda</taxon>
        <taxon>Insecta</taxon>
        <taxon>Pterygota</taxon>
        <taxon>Neoptera</taxon>
        <taxon>Endopterygota</taxon>
        <taxon>Diptera</taxon>
        <taxon>Nematocera</taxon>
        <taxon>Culicoidea</taxon>
        <taxon>Culicidae</taxon>
        <taxon>Anophelinae</taxon>
        <taxon>Anopheles</taxon>
    </lineage>
</organism>
<gene>
    <name evidence="2" type="ORF">ZHAS_00005360</name>
</gene>
<feature type="compositionally biased region" description="Basic and acidic residues" evidence="1">
    <location>
        <begin position="19"/>
        <end position="37"/>
    </location>
</feature>
<dbReference type="AlphaFoldDB" id="A0A084VJE2"/>
<keyword evidence="4" id="KW-1185">Reference proteome</keyword>
<evidence type="ECO:0000313" key="3">
    <source>
        <dbReference type="EnsemblMetazoa" id="ASIC005360-PA"/>
    </source>
</evidence>
<feature type="region of interest" description="Disordered" evidence="1">
    <location>
        <begin position="1"/>
        <end position="57"/>
    </location>
</feature>
<dbReference type="GO" id="GO:0004527">
    <property type="term" value="F:exonuclease activity"/>
    <property type="evidence" value="ECO:0007669"/>
    <property type="project" value="UniProtKB-KW"/>
</dbReference>
<keyword evidence="2" id="KW-0269">Exonuclease</keyword>
<evidence type="ECO:0000256" key="1">
    <source>
        <dbReference type="SAM" id="MobiDB-lite"/>
    </source>
</evidence>
<evidence type="ECO:0000313" key="4">
    <source>
        <dbReference type="Proteomes" id="UP000030765"/>
    </source>
</evidence>
<dbReference type="EMBL" id="ATLV01013547">
    <property type="status" value="NOT_ANNOTATED_CDS"/>
    <property type="molecule type" value="Genomic_DNA"/>
</dbReference>
<keyword evidence="2" id="KW-0378">Hydrolase</keyword>
<dbReference type="EMBL" id="KE524867">
    <property type="protein sequence ID" value="KFB38086.1"/>
    <property type="molecule type" value="Genomic_DNA"/>
</dbReference>
<feature type="compositionally biased region" description="Basic and acidic residues" evidence="1">
    <location>
        <begin position="45"/>
        <end position="57"/>
    </location>
</feature>
<accession>A0A084VJE2</accession>
<evidence type="ECO:0000313" key="2">
    <source>
        <dbReference type="EMBL" id="KFB38086.1"/>
    </source>
</evidence>
<dbReference type="VEuPathDB" id="VectorBase:ASIC005360"/>